<feature type="compositionally biased region" description="Low complexity" evidence="1">
    <location>
        <begin position="385"/>
        <end position="405"/>
    </location>
</feature>
<feature type="chain" id="PRO_5044871305" evidence="2">
    <location>
        <begin position="32"/>
        <end position="1246"/>
    </location>
</feature>
<keyword evidence="2" id="KW-0732">Signal</keyword>
<name>A0ABD2IY10_9BILA</name>
<feature type="compositionally biased region" description="Basic and acidic residues" evidence="1">
    <location>
        <begin position="684"/>
        <end position="701"/>
    </location>
</feature>
<feature type="region of interest" description="Disordered" evidence="1">
    <location>
        <begin position="680"/>
        <end position="796"/>
    </location>
</feature>
<feature type="compositionally biased region" description="Basic and acidic residues" evidence="1">
    <location>
        <begin position="777"/>
        <end position="795"/>
    </location>
</feature>
<feature type="region of interest" description="Disordered" evidence="1">
    <location>
        <begin position="381"/>
        <end position="436"/>
    </location>
</feature>
<gene>
    <name evidence="3" type="ORF">niasHT_033240</name>
</gene>
<feature type="compositionally biased region" description="Low complexity" evidence="1">
    <location>
        <begin position="1058"/>
        <end position="1084"/>
    </location>
</feature>
<feature type="compositionally biased region" description="Low complexity" evidence="1">
    <location>
        <begin position="332"/>
        <end position="343"/>
    </location>
</feature>
<protein>
    <submittedName>
        <fullName evidence="3">Uncharacterized protein</fullName>
    </submittedName>
</protein>
<feature type="region of interest" description="Disordered" evidence="1">
    <location>
        <begin position="332"/>
        <end position="354"/>
    </location>
</feature>
<feature type="region of interest" description="Disordered" evidence="1">
    <location>
        <begin position="1047"/>
        <end position="1084"/>
    </location>
</feature>
<feature type="compositionally biased region" description="Polar residues" evidence="1">
    <location>
        <begin position="406"/>
        <end position="415"/>
    </location>
</feature>
<proteinExistence type="predicted"/>
<accession>A0ABD2IY10</accession>
<sequence length="1246" mass="136631">MPPRGASPPHPLALALLFPLFPLSFPSFAIFAPFPCRFCVVKEETLSFHCSAAVEERQCILKKLSSVSLSSLWPTFWDDSKGPILRGRHFALLFFQRNGKRQQKKKWHGTTKESLLRPSPFTPPRAQLMGAELSILLGGQSEQRPEEAKQKQQQQQQQKRSKFKKNGVGVERGGGEATVKHSEEEQQKRRRKKETEEKQRGRGEDGSERGGGEEEEKEREHGREEGGKGRERVGAGEEEEKESEDGRERVGEGGKRREREGATTQRNSAFRANIMHHSPFRGLRRATFSSSSSTISCCSSVPCATANSANSYPYPRTHSTLMVIPSVRPQIGSSAGGKSPAAGCDWNSSSVGTPSTIRPQRLLLDSMDEQNNNNEQLVLHFPRHPNGGQTNNNNNEGGEAGPNEPRQSLVTQYGFQTHRPRPPLNRAIPPIPESRSNESIQSGLVARHQSVGSVVGIQQQTAQIIDENNPIDVEMAPTAEEKEAKTETEHLEMIESETEEGKAGKGKMRVAEKGGKASRLPKMMQRKGKAKERVAEDGDKWRKMPKSPLMSVAHSVKTRFTRLTTLRQSKDALPMSRSLEIGRQQSRIPTVCGGGDPMTKSWSLETTAMQNNNNNNNGSEMPRRGPMTTLMPSPRGMSRRMPTEGESDEHYAGAKMVQFAPLPNDKFETKELRKMPELEFAELNLEKPTEEGKEAKAKDGGAAEETPSDRPPLLPESSPPQLCPNSSPPKTLRKSPQSFPPMGAHSAPISFADDLPPARVRPAKSALSVSFSAVPAERTREGKNIQQKEEREGKRRVFSTRSLRLVATRVCEASPLLVRRRRGRSAGRDGTGDRGRTKKRTAAETKGSVPSTRLMPKRHSVPAEPSKVKSKSFSESASAGSAASSSAEPSVHLRAVRSVADRRAHHQRSLSSGVPQHRRVAPLAESESSRVADENSPAVEQCGTVPWITGRNERRTFFGGKIKNGRANATPKESKKSKSSSSSSAFSLRPTLAQLLASPQPRKKSPGDSTETKARSGLIDDEIGDQPMLISASPPAVLSADFRLIDELSNGPSPAVTQQQQQNNNNHRMSPSSPAVSSDAPSSVVLIAEQWQSGGADDPRGEVTVVQSRLEKALKIGGRKRNARPCQSDTKEMAKIKENGIGSACKCQPNTSTAETAAEVTAAKRPSPAAHPPFPLSFDAKSEDGAAFFPVLLSDFRSDLCQLQDSVRRDLEELETLRLQNAILREQLTERDRIIASLQQQLRGQS</sequence>
<dbReference type="AlphaFoldDB" id="A0ABD2IY10"/>
<dbReference type="EMBL" id="JBICBT010001085">
    <property type="protein sequence ID" value="KAL3084136.1"/>
    <property type="molecule type" value="Genomic_DNA"/>
</dbReference>
<evidence type="ECO:0000313" key="4">
    <source>
        <dbReference type="Proteomes" id="UP001620626"/>
    </source>
</evidence>
<feature type="compositionally biased region" description="Basic and acidic residues" evidence="1">
    <location>
        <begin position="485"/>
        <end position="515"/>
    </location>
</feature>
<keyword evidence="4" id="KW-1185">Reference proteome</keyword>
<feature type="signal peptide" evidence="2">
    <location>
        <begin position="1"/>
        <end position="31"/>
    </location>
</feature>
<evidence type="ECO:0000256" key="2">
    <source>
        <dbReference type="SAM" id="SignalP"/>
    </source>
</evidence>
<feature type="region of interest" description="Disordered" evidence="1">
    <location>
        <begin position="485"/>
        <end position="516"/>
    </location>
</feature>
<organism evidence="3 4">
    <name type="scientific">Heterodera trifolii</name>
    <dbReference type="NCBI Taxonomy" id="157864"/>
    <lineage>
        <taxon>Eukaryota</taxon>
        <taxon>Metazoa</taxon>
        <taxon>Ecdysozoa</taxon>
        <taxon>Nematoda</taxon>
        <taxon>Chromadorea</taxon>
        <taxon>Rhabditida</taxon>
        <taxon>Tylenchina</taxon>
        <taxon>Tylenchomorpha</taxon>
        <taxon>Tylenchoidea</taxon>
        <taxon>Heteroderidae</taxon>
        <taxon>Heteroderinae</taxon>
        <taxon>Heterodera</taxon>
    </lineage>
</organism>
<feature type="compositionally biased region" description="Basic and acidic residues" evidence="1">
    <location>
        <begin position="826"/>
        <end position="835"/>
    </location>
</feature>
<feature type="region of interest" description="Disordered" evidence="1">
    <location>
        <begin position="141"/>
        <end position="268"/>
    </location>
</feature>
<feature type="region of interest" description="Disordered" evidence="1">
    <location>
        <begin position="819"/>
        <end position="1034"/>
    </location>
</feature>
<feature type="compositionally biased region" description="Basic and acidic residues" evidence="1">
    <location>
        <begin position="178"/>
        <end position="235"/>
    </location>
</feature>
<feature type="compositionally biased region" description="Low complexity" evidence="1">
    <location>
        <begin position="871"/>
        <end position="890"/>
    </location>
</feature>
<feature type="compositionally biased region" description="Basic and acidic residues" evidence="1">
    <location>
        <begin position="244"/>
        <end position="261"/>
    </location>
</feature>
<evidence type="ECO:0000256" key="1">
    <source>
        <dbReference type="SAM" id="MobiDB-lite"/>
    </source>
</evidence>
<reference evidence="3 4" key="1">
    <citation type="submission" date="2024-10" db="EMBL/GenBank/DDBJ databases">
        <authorList>
            <person name="Kim D."/>
        </authorList>
    </citation>
    <scope>NUCLEOTIDE SEQUENCE [LARGE SCALE GENOMIC DNA]</scope>
    <source>
        <strain evidence="3">BH-2024</strain>
    </source>
</reference>
<comment type="caution">
    <text evidence="3">The sequence shown here is derived from an EMBL/GenBank/DDBJ whole genome shotgun (WGS) entry which is preliminary data.</text>
</comment>
<dbReference type="Proteomes" id="UP001620626">
    <property type="component" value="Unassembled WGS sequence"/>
</dbReference>
<feature type="region of interest" description="Disordered" evidence="1">
    <location>
        <begin position="103"/>
        <end position="125"/>
    </location>
</feature>
<evidence type="ECO:0000313" key="3">
    <source>
        <dbReference type="EMBL" id="KAL3084136.1"/>
    </source>
</evidence>
<feature type="compositionally biased region" description="Pro residues" evidence="1">
    <location>
        <begin position="709"/>
        <end position="722"/>
    </location>
</feature>